<keyword evidence="4" id="KW-1185">Reference proteome</keyword>
<comment type="caution">
    <text evidence="3">The sequence shown here is derived from an EMBL/GenBank/DDBJ whole genome shotgun (WGS) entry which is preliminary data.</text>
</comment>
<name>A0A5B7F4H7_PORTR</name>
<dbReference type="AlphaFoldDB" id="A0A5B7F4H7"/>
<evidence type="ECO:0000313" key="3">
    <source>
        <dbReference type="EMBL" id="MPC42320.1"/>
    </source>
</evidence>
<keyword evidence="2" id="KW-1133">Transmembrane helix</keyword>
<dbReference type="EMBL" id="VSRR010005390">
    <property type="protein sequence ID" value="MPC42320.1"/>
    <property type="molecule type" value="Genomic_DNA"/>
</dbReference>
<accession>A0A5B7F4H7</accession>
<keyword evidence="2" id="KW-0472">Membrane</keyword>
<sequence>MTALLTYTKAGVTVARSPRNATEVSDEEENKWQQCLTVDRSSLYKQTRRREGVPACCEGDSLDLAEGRGAARQAGQQQQQQQQQQRRRGGFSQFQRQALPVMPIQCLFVVGVFLSGYTRIVQGQEFLFQSYFISGVLILSVFGARVL</sequence>
<evidence type="ECO:0000256" key="1">
    <source>
        <dbReference type="SAM" id="MobiDB-lite"/>
    </source>
</evidence>
<reference evidence="3 4" key="1">
    <citation type="submission" date="2019-05" db="EMBL/GenBank/DDBJ databases">
        <title>Another draft genome of Portunus trituberculatus and its Hox gene families provides insights of decapod evolution.</title>
        <authorList>
            <person name="Jeong J.-H."/>
            <person name="Song I."/>
            <person name="Kim S."/>
            <person name="Choi T."/>
            <person name="Kim D."/>
            <person name="Ryu S."/>
            <person name="Kim W."/>
        </authorList>
    </citation>
    <scope>NUCLEOTIDE SEQUENCE [LARGE SCALE GENOMIC DNA]</scope>
    <source>
        <tissue evidence="3">Muscle</tissue>
    </source>
</reference>
<organism evidence="3 4">
    <name type="scientific">Portunus trituberculatus</name>
    <name type="common">Swimming crab</name>
    <name type="synonym">Neptunus trituberculatus</name>
    <dbReference type="NCBI Taxonomy" id="210409"/>
    <lineage>
        <taxon>Eukaryota</taxon>
        <taxon>Metazoa</taxon>
        <taxon>Ecdysozoa</taxon>
        <taxon>Arthropoda</taxon>
        <taxon>Crustacea</taxon>
        <taxon>Multicrustacea</taxon>
        <taxon>Malacostraca</taxon>
        <taxon>Eumalacostraca</taxon>
        <taxon>Eucarida</taxon>
        <taxon>Decapoda</taxon>
        <taxon>Pleocyemata</taxon>
        <taxon>Brachyura</taxon>
        <taxon>Eubrachyura</taxon>
        <taxon>Portunoidea</taxon>
        <taxon>Portunidae</taxon>
        <taxon>Portuninae</taxon>
        <taxon>Portunus</taxon>
    </lineage>
</organism>
<feature type="region of interest" description="Disordered" evidence="1">
    <location>
        <begin position="68"/>
        <end position="87"/>
    </location>
</feature>
<proteinExistence type="predicted"/>
<feature type="transmembrane region" description="Helical" evidence="2">
    <location>
        <begin position="98"/>
        <end position="120"/>
    </location>
</feature>
<evidence type="ECO:0000313" key="4">
    <source>
        <dbReference type="Proteomes" id="UP000324222"/>
    </source>
</evidence>
<evidence type="ECO:0000256" key="2">
    <source>
        <dbReference type="SAM" id="Phobius"/>
    </source>
</evidence>
<keyword evidence="2" id="KW-0812">Transmembrane</keyword>
<gene>
    <name evidence="3" type="ORF">E2C01_035939</name>
</gene>
<dbReference type="Proteomes" id="UP000324222">
    <property type="component" value="Unassembled WGS sequence"/>
</dbReference>
<feature type="transmembrane region" description="Helical" evidence="2">
    <location>
        <begin position="126"/>
        <end position="144"/>
    </location>
</feature>
<protein>
    <submittedName>
        <fullName evidence="3">Uncharacterized protein</fullName>
    </submittedName>
</protein>